<organism evidence="2 3">
    <name type="scientific">Streptomyces massasporeus</name>
    <dbReference type="NCBI Taxonomy" id="67324"/>
    <lineage>
        <taxon>Bacteria</taxon>
        <taxon>Bacillati</taxon>
        <taxon>Actinomycetota</taxon>
        <taxon>Actinomycetes</taxon>
        <taxon>Kitasatosporales</taxon>
        <taxon>Streptomycetaceae</taxon>
        <taxon>Streptomyces</taxon>
    </lineage>
</organism>
<dbReference type="Gene3D" id="2.80.10.50">
    <property type="match status" value="1"/>
</dbReference>
<dbReference type="SUPFAM" id="SSF110221">
    <property type="entry name" value="AbfB domain"/>
    <property type="match status" value="1"/>
</dbReference>
<protein>
    <submittedName>
        <fullName evidence="2">AbfB domain-containing protein</fullName>
    </submittedName>
</protein>
<evidence type="ECO:0000313" key="2">
    <source>
        <dbReference type="EMBL" id="MFE9223437.1"/>
    </source>
</evidence>
<dbReference type="Pfam" id="PF05270">
    <property type="entry name" value="AbfB"/>
    <property type="match status" value="1"/>
</dbReference>
<sequence length="68" mass="7739">MWLEKNDGSTRFASDATFRQRAGLADPAGVSYESSNYPGRYVRHWEYLLNVQAVSTPTDRVDATFHTQ</sequence>
<comment type="caution">
    <text evidence="2">The sequence shown here is derived from an EMBL/GenBank/DDBJ whole genome shotgun (WGS) entry which is preliminary data.</text>
</comment>
<evidence type="ECO:0000313" key="3">
    <source>
        <dbReference type="Proteomes" id="UP001601288"/>
    </source>
</evidence>
<name>A0ABW6L7G4_9ACTN</name>
<dbReference type="InterPro" id="IPR007934">
    <property type="entry name" value="AbfB_ABD"/>
</dbReference>
<feature type="domain" description="Alpha-L-arabinofuranosidase B arabinose-binding" evidence="1">
    <location>
        <begin position="2"/>
        <end position="66"/>
    </location>
</feature>
<dbReference type="RefSeq" id="WP_388385974.1">
    <property type="nucleotide sequence ID" value="NZ_JBIAFP010000001.1"/>
</dbReference>
<dbReference type="InterPro" id="IPR036195">
    <property type="entry name" value="AbfB_ABD_sf"/>
</dbReference>
<dbReference type="EMBL" id="JBIAFP010000001">
    <property type="protein sequence ID" value="MFE9223437.1"/>
    <property type="molecule type" value="Genomic_DNA"/>
</dbReference>
<proteinExistence type="predicted"/>
<keyword evidence="3" id="KW-1185">Reference proteome</keyword>
<reference evidence="2 3" key="1">
    <citation type="submission" date="2024-10" db="EMBL/GenBank/DDBJ databases">
        <title>The Natural Products Discovery Center: Release of the First 8490 Sequenced Strains for Exploring Actinobacteria Biosynthetic Diversity.</title>
        <authorList>
            <person name="Kalkreuter E."/>
            <person name="Kautsar S.A."/>
            <person name="Yang D."/>
            <person name="Bader C.D."/>
            <person name="Teijaro C.N."/>
            <person name="Fluegel L."/>
            <person name="Davis C.M."/>
            <person name="Simpson J.R."/>
            <person name="Lauterbach L."/>
            <person name="Steele A.D."/>
            <person name="Gui C."/>
            <person name="Meng S."/>
            <person name="Li G."/>
            <person name="Viehrig K."/>
            <person name="Ye F."/>
            <person name="Su P."/>
            <person name="Kiefer A.F."/>
            <person name="Nichols A."/>
            <person name="Cepeda A.J."/>
            <person name="Yan W."/>
            <person name="Fan B."/>
            <person name="Jiang Y."/>
            <person name="Adhikari A."/>
            <person name="Zheng C.-J."/>
            <person name="Schuster L."/>
            <person name="Cowan T.M."/>
            <person name="Smanski M.J."/>
            <person name="Chevrette M.G."/>
            <person name="De Carvalho L.P.S."/>
            <person name="Shen B."/>
        </authorList>
    </citation>
    <scope>NUCLEOTIDE SEQUENCE [LARGE SCALE GENOMIC DNA]</scope>
    <source>
        <strain evidence="2 3">NPDC007066</strain>
    </source>
</reference>
<dbReference type="Proteomes" id="UP001601288">
    <property type="component" value="Unassembled WGS sequence"/>
</dbReference>
<evidence type="ECO:0000259" key="1">
    <source>
        <dbReference type="Pfam" id="PF05270"/>
    </source>
</evidence>
<accession>A0ABW6L7G4</accession>
<gene>
    <name evidence="2" type="ORF">ACFYM3_02140</name>
</gene>